<dbReference type="SUPFAM" id="SSF56349">
    <property type="entry name" value="DNA breaking-rejoining enzymes"/>
    <property type="match status" value="1"/>
</dbReference>
<evidence type="ECO:0000256" key="1">
    <source>
        <dbReference type="ARBA" id="ARBA00023172"/>
    </source>
</evidence>
<comment type="caution">
    <text evidence="3">The sequence shown here is derived from an EMBL/GenBank/DDBJ whole genome shotgun (WGS) entry which is preliminary data.</text>
</comment>
<dbReference type="PANTHER" id="PTHR30349">
    <property type="entry name" value="PHAGE INTEGRASE-RELATED"/>
    <property type="match status" value="1"/>
</dbReference>
<feature type="domain" description="Tyr recombinase" evidence="2">
    <location>
        <begin position="25"/>
        <end position="195"/>
    </location>
</feature>
<dbReference type="PANTHER" id="PTHR30349:SF64">
    <property type="entry name" value="PROPHAGE INTEGRASE INTD-RELATED"/>
    <property type="match status" value="1"/>
</dbReference>
<reference evidence="3" key="1">
    <citation type="journal article" date="2013" name="Environ. Microbiol.">
        <title>Microbiota from the distal guts of lean and obese adolescents exhibit partial functional redundancy besides clear differences in community structure.</title>
        <authorList>
            <person name="Ferrer M."/>
            <person name="Ruiz A."/>
            <person name="Lanza F."/>
            <person name="Haange S.B."/>
            <person name="Oberbach A."/>
            <person name="Till H."/>
            <person name="Bargiela R."/>
            <person name="Campoy C."/>
            <person name="Segura M.T."/>
            <person name="Richter M."/>
            <person name="von Bergen M."/>
            <person name="Seifert J."/>
            <person name="Suarez A."/>
        </authorList>
    </citation>
    <scope>NUCLEOTIDE SEQUENCE</scope>
</reference>
<dbReference type="AlphaFoldDB" id="K1S5N1"/>
<dbReference type="InterPro" id="IPR002104">
    <property type="entry name" value="Integrase_catalytic"/>
</dbReference>
<proteinExistence type="predicted"/>
<dbReference type="GO" id="GO:0015074">
    <property type="term" value="P:DNA integration"/>
    <property type="evidence" value="ECO:0007669"/>
    <property type="project" value="InterPro"/>
</dbReference>
<evidence type="ECO:0000313" key="3">
    <source>
        <dbReference type="EMBL" id="EKC56012.1"/>
    </source>
</evidence>
<dbReference type="InterPro" id="IPR013762">
    <property type="entry name" value="Integrase-like_cat_sf"/>
</dbReference>
<accession>K1S5N1</accession>
<dbReference type="InterPro" id="IPR011010">
    <property type="entry name" value="DNA_brk_join_enz"/>
</dbReference>
<organism evidence="3">
    <name type="scientific">human gut metagenome</name>
    <dbReference type="NCBI Taxonomy" id="408170"/>
    <lineage>
        <taxon>unclassified sequences</taxon>
        <taxon>metagenomes</taxon>
        <taxon>organismal metagenomes</taxon>
    </lineage>
</organism>
<dbReference type="InterPro" id="IPR050090">
    <property type="entry name" value="Tyrosine_recombinase_XerCD"/>
</dbReference>
<keyword evidence="1" id="KW-0233">DNA recombination</keyword>
<sequence>MTEEPSYMEHCLQILKIPSMVAPTPQAKYMTPENLKLLLSMPDVSTKKGRRHLVLLTVLYDTAARVSELVNIRLRDIRLDFPAVITLHGKGGKVRTVPLMKQTAGLLQGYLQENHIDLRATPELPLFWNGRRHKLTRSGVTYIVQKYAEMAQELSTGMPAKISPHVFRHTKAMHLVQANVNPVYIKDYLGHADIS</sequence>
<dbReference type="GO" id="GO:0006310">
    <property type="term" value="P:DNA recombination"/>
    <property type="evidence" value="ECO:0007669"/>
    <property type="project" value="UniProtKB-KW"/>
</dbReference>
<feature type="non-terminal residue" evidence="3">
    <location>
        <position position="195"/>
    </location>
</feature>
<name>K1S5N1_9ZZZZ</name>
<gene>
    <name evidence="3" type="ORF">LEA_15050</name>
</gene>
<evidence type="ECO:0000259" key="2">
    <source>
        <dbReference type="PROSITE" id="PS51898"/>
    </source>
</evidence>
<dbReference type="Pfam" id="PF00589">
    <property type="entry name" value="Phage_integrase"/>
    <property type="match status" value="1"/>
</dbReference>
<protein>
    <submittedName>
        <fullName evidence="3">Integrase family protein</fullName>
    </submittedName>
</protein>
<dbReference type="PROSITE" id="PS51898">
    <property type="entry name" value="TYR_RECOMBINASE"/>
    <property type="match status" value="1"/>
</dbReference>
<dbReference type="Gene3D" id="1.10.443.10">
    <property type="entry name" value="Intergrase catalytic core"/>
    <property type="match status" value="1"/>
</dbReference>
<dbReference type="GO" id="GO:0003677">
    <property type="term" value="F:DNA binding"/>
    <property type="evidence" value="ECO:0007669"/>
    <property type="project" value="InterPro"/>
</dbReference>
<dbReference type="EMBL" id="AJWY01010267">
    <property type="protein sequence ID" value="EKC56012.1"/>
    <property type="molecule type" value="Genomic_DNA"/>
</dbReference>